<gene>
    <name evidence="2" type="ORF">HL667_05145</name>
</gene>
<comment type="caution">
    <text evidence="2">The sequence shown here is derived from an EMBL/GenBank/DDBJ whole genome shotgun (WGS) entry which is preliminary data.</text>
</comment>
<dbReference type="Proteomes" id="UP000886476">
    <property type="component" value="Unassembled WGS sequence"/>
</dbReference>
<evidence type="ECO:0008006" key="4">
    <source>
        <dbReference type="Google" id="ProtNLM"/>
    </source>
</evidence>
<sequence length="482" mass="54054">MYLYFNYSESGSLRWYVKGRRIGIAEDYGTRAFDAAYEAAVAALGGVLRMRRVKGTNKPGQPERRYLYVDVSQRGQLRYYVQLRNKLPKIRIKAAYGSQEFDAEVDAAIASQIALYGQESDYLNAQKQRNDPCPARPPSPPKPGTLRWYWHGYRQSDHWLGDLSVGHAGLAETTRLQRTGLIESLLIENGEKPFAVLTRNVIKAEMKARPPSQAGNLLSALRGLMRWMIDEGHLDEDDDPTIGLRSGKARASRESGGFLPWTEEDMAQYRAKWPLGTEARLMFDILHYTFLRLGDAHRFGPPHLRQIVRKMAVQITTEKSRGNTMVTVPVHPEFAKSLRAARAAGIVGADVFTGKRVKGRVLPMNKKAWAMKFKKYAILAGVNEAKKNCHGVRKARAEVAAYADCTESQMMAMFGWTDPKMPAHYIAQANREKLGISGMDKVVAFDQGQSLDDFLRPVAENRTGTASGNEVVTFPGNIRKKL</sequence>
<keyword evidence="3" id="KW-1185">Reference proteome</keyword>
<proteinExistence type="predicted"/>
<dbReference type="RefSeq" id="WP_172109430.1">
    <property type="nucleotide sequence ID" value="NZ_JABFDN010000001.1"/>
</dbReference>
<dbReference type="InterPro" id="IPR011010">
    <property type="entry name" value="DNA_brk_join_enz"/>
</dbReference>
<evidence type="ECO:0000313" key="3">
    <source>
        <dbReference type="Proteomes" id="UP000886476"/>
    </source>
</evidence>
<accession>A0ABX2CAS9</accession>
<evidence type="ECO:0000256" key="1">
    <source>
        <dbReference type="ARBA" id="ARBA00023172"/>
    </source>
</evidence>
<organism evidence="2 3">
    <name type="scientific">Bradyrhizobium aeschynomenes</name>
    <dbReference type="NCBI Taxonomy" id="2734909"/>
    <lineage>
        <taxon>Bacteria</taxon>
        <taxon>Pseudomonadati</taxon>
        <taxon>Pseudomonadota</taxon>
        <taxon>Alphaproteobacteria</taxon>
        <taxon>Hyphomicrobiales</taxon>
        <taxon>Nitrobacteraceae</taxon>
        <taxon>Bradyrhizobium</taxon>
    </lineage>
</organism>
<name>A0ABX2CAS9_9BRAD</name>
<dbReference type="InterPro" id="IPR013762">
    <property type="entry name" value="Integrase-like_cat_sf"/>
</dbReference>
<evidence type="ECO:0000313" key="2">
    <source>
        <dbReference type="EMBL" id="NPU64377.1"/>
    </source>
</evidence>
<dbReference type="Gene3D" id="1.10.443.10">
    <property type="entry name" value="Intergrase catalytic core"/>
    <property type="match status" value="1"/>
</dbReference>
<protein>
    <recommendedName>
        <fullName evidence="4">Tyr recombinase domain-containing protein</fullName>
    </recommendedName>
</protein>
<reference evidence="2" key="1">
    <citation type="submission" date="2020-05" db="EMBL/GenBank/DDBJ databases">
        <title>Nod-independent and nitrogen-fixing Bradyrhizobium aeschynomene sp. nov. isolated from nodules of Aeschynomene indica.</title>
        <authorList>
            <person name="Zhang Z."/>
        </authorList>
    </citation>
    <scope>NUCLEOTIDE SEQUENCE</scope>
    <source>
        <strain evidence="2">83012</strain>
    </source>
</reference>
<dbReference type="SUPFAM" id="SSF56349">
    <property type="entry name" value="DNA breaking-rejoining enzymes"/>
    <property type="match status" value="1"/>
</dbReference>
<keyword evidence="1" id="KW-0233">DNA recombination</keyword>
<dbReference type="EMBL" id="JABFDN010000001">
    <property type="protein sequence ID" value="NPU64377.1"/>
    <property type="molecule type" value="Genomic_DNA"/>
</dbReference>